<proteinExistence type="predicted"/>
<evidence type="ECO:0000313" key="2">
    <source>
        <dbReference type="EMBL" id="KAJ8359714.1"/>
    </source>
</evidence>
<organism evidence="2 3">
    <name type="scientific">Synaphobranchus kaupii</name>
    <name type="common">Kaup's arrowtooth eel</name>
    <dbReference type="NCBI Taxonomy" id="118154"/>
    <lineage>
        <taxon>Eukaryota</taxon>
        <taxon>Metazoa</taxon>
        <taxon>Chordata</taxon>
        <taxon>Craniata</taxon>
        <taxon>Vertebrata</taxon>
        <taxon>Euteleostomi</taxon>
        <taxon>Actinopterygii</taxon>
        <taxon>Neopterygii</taxon>
        <taxon>Teleostei</taxon>
        <taxon>Anguilliformes</taxon>
        <taxon>Synaphobranchidae</taxon>
        <taxon>Synaphobranchus</taxon>
    </lineage>
</organism>
<comment type="caution">
    <text evidence="2">The sequence shown here is derived from an EMBL/GenBank/DDBJ whole genome shotgun (WGS) entry which is preliminary data.</text>
</comment>
<dbReference type="Proteomes" id="UP001152622">
    <property type="component" value="Chromosome 5"/>
</dbReference>
<dbReference type="EMBL" id="JAINUF010000005">
    <property type="protein sequence ID" value="KAJ8359714.1"/>
    <property type="molecule type" value="Genomic_DNA"/>
</dbReference>
<protein>
    <submittedName>
        <fullName evidence="2">Uncharacterized protein</fullName>
    </submittedName>
</protein>
<sequence>MQRNKGLQQIEQGNSKRRARVTVIPSGVGLGLQAHFLSQAKGDGGVNLAAPGAPCPLLFLQRNPAGELRLEMHLPLKGKTQFSSFGSHSLPHTHRKGWEHHCSLIDLKRRAPECQKRGSSLRPARASVSFEDSENYDPEPTAGFLRLRGNVNQRDSPSSFSESSCPARTSGRLKTISVIAPSVRPSRKERPCRPLSRASPVFSTLGAACAPLGGCAGLLLISGLNLSFFKEGLAWTARPDMRGCPPALSQHASLRLPGPGIPLLPGPPLAAPSLPSALRAAHPKTQQTPLTQHVPARGPRARQRLRESPNNRGL</sequence>
<accession>A0A9Q1IXT1</accession>
<name>A0A9Q1IXT1_SYNKA</name>
<feature type="region of interest" description="Disordered" evidence="1">
    <location>
        <begin position="280"/>
        <end position="314"/>
    </location>
</feature>
<dbReference type="AlphaFoldDB" id="A0A9Q1IXT1"/>
<gene>
    <name evidence="2" type="ORF">SKAU_G00162390</name>
</gene>
<evidence type="ECO:0000313" key="3">
    <source>
        <dbReference type="Proteomes" id="UP001152622"/>
    </source>
</evidence>
<feature type="compositionally biased region" description="Basic and acidic residues" evidence="1">
    <location>
        <begin position="304"/>
        <end position="314"/>
    </location>
</feature>
<feature type="region of interest" description="Disordered" evidence="1">
    <location>
        <begin position="116"/>
        <end position="137"/>
    </location>
</feature>
<reference evidence="2" key="1">
    <citation type="journal article" date="2023" name="Science">
        <title>Genome structures resolve the early diversification of teleost fishes.</title>
        <authorList>
            <person name="Parey E."/>
            <person name="Louis A."/>
            <person name="Montfort J."/>
            <person name="Bouchez O."/>
            <person name="Roques C."/>
            <person name="Iampietro C."/>
            <person name="Lluch J."/>
            <person name="Castinel A."/>
            <person name="Donnadieu C."/>
            <person name="Desvignes T."/>
            <person name="Floi Bucao C."/>
            <person name="Jouanno E."/>
            <person name="Wen M."/>
            <person name="Mejri S."/>
            <person name="Dirks R."/>
            <person name="Jansen H."/>
            <person name="Henkel C."/>
            <person name="Chen W.J."/>
            <person name="Zahm M."/>
            <person name="Cabau C."/>
            <person name="Klopp C."/>
            <person name="Thompson A.W."/>
            <person name="Robinson-Rechavi M."/>
            <person name="Braasch I."/>
            <person name="Lecointre G."/>
            <person name="Bobe J."/>
            <person name="Postlethwait J.H."/>
            <person name="Berthelot C."/>
            <person name="Roest Crollius H."/>
            <person name="Guiguen Y."/>
        </authorList>
    </citation>
    <scope>NUCLEOTIDE SEQUENCE</scope>
    <source>
        <strain evidence="2">WJC10195</strain>
    </source>
</reference>
<evidence type="ECO:0000256" key="1">
    <source>
        <dbReference type="SAM" id="MobiDB-lite"/>
    </source>
</evidence>
<keyword evidence="3" id="KW-1185">Reference proteome</keyword>